<dbReference type="Proteomes" id="UP001162001">
    <property type="component" value="Segment"/>
</dbReference>
<gene>
    <name evidence="1" type="ORF">Fadolivirus_1_59</name>
</gene>
<proteinExistence type="predicted"/>
<name>A0A7D3V8H6_9VIRU</name>
<organism evidence="1 2">
    <name type="scientific">Fadolivirus FV1/VV64</name>
    <dbReference type="NCBI Taxonomy" id="3070911"/>
    <lineage>
        <taxon>Viruses</taxon>
        <taxon>Varidnaviria</taxon>
        <taxon>Bamfordvirae</taxon>
        <taxon>Nucleocytoviricota</taxon>
        <taxon>Megaviricetes</taxon>
        <taxon>Imitervirales</taxon>
        <taxon>Mimiviridae</taxon>
        <taxon>Klosneuvirinae</taxon>
        <taxon>Fadolivirus</taxon>
        <taxon>Fadolivirus algeromassiliense</taxon>
    </lineage>
</organism>
<dbReference type="EMBL" id="MT418680">
    <property type="protein sequence ID" value="QKF93517.1"/>
    <property type="molecule type" value="Genomic_DNA"/>
</dbReference>
<accession>A0A7D3V8H6</accession>
<protein>
    <submittedName>
        <fullName evidence="1">Uncharacterized protein</fullName>
    </submittedName>
</protein>
<sequence length="306" mass="36596">MLWIETDLEPDDVLSLAIFPNANYYVVGEGDANIKYNRMIQYCKQLENNNTIIIQGFGSKKPFHDDGKEFDFIDKKECHEKYLDNFKIFAESPDPIMVCIKPLRELVDEYTINPELIKKLVSNIELYVYGGFNFRCLLRNYEKKLLELFDAFKKVCIYESFYVSGENNSVKKFNFPKLYHHLIQYSESSKYNLFYRTLLKLTYNWNIHLKNEMIELLKNEKNIDKYKRSEKVIHDIEGNEEFQYVLADFGLAAVYRDIEPQPIKNLRFENWYTKFDETDDDKTNLYVYKDINLSLIEDLICKYLLK</sequence>
<evidence type="ECO:0000313" key="2">
    <source>
        <dbReference type="Proteomes" id="UP001162001"/>
    </source>
</evidence>
<evidence type="ECO:0000313" key="1">
    <source>
        <dbReference type="EMBL" id="QKF93517.1"/>
    </source>
</evidence>
<reference evidence="1 2" key="1">
    <citation type="submission" date="2020-04" db="EMBL/GenBank/DDBJ databases">
        <title>Advantages and limits of metagenomic assembly and binning of a giant virus.</title>
        <authorList>
            <person name="Schulz F."/>
            <person name="Andreani J."/>
            <person name="Francis R."/>
            <person name="Boudjemaa H."/>
            <person name="Bou Khalil J.Y."/>
            <person name="Lee J."/>
            <person name="La Scola B."/>
            <person name="Woyke T."/>
        </authorList>
    </citation>
    <scope>NUCLEOTIDE SEQUENCE [LARGE SCALE GENOMIC DNA]</scope>
    <source>
        <strain evidence="1 2">FV1/VV64</strain>
    </source>
</reference>
<keyword evidence="2" id="KW-1185">Reference proteome</keyword>